<dbReference type="PROSITE" id="PS51405">
    <property type="entry name" value="HEME_HALOPEROXIDASE"/>
    <property type="match status" value="1"/>
</dbReference>
<dbReference type="EMBL" id="CAJNJQ010000793">
    <property type="protein sequence ID" value="CAE7100345.1"/>
    <property type="molecule type" value="Genomic_DNA"/>
</dbReference>
<dbReference type="GO" id="GO:0046872">
    <property type="term" value="F:metal ion binding"/>
    <property type="evidence" value="ECO:0007669"/>
    <property type="project" value="UniProtKB-KW"/>
</dbReference>
<dbReference type="GO" id="GO:0004601">
    <property type="term" value="F:peroxidase activity"/>
    <property type="evidence" value="ECO:0007669"/>
    <property type="project" value="UniProtKB-KW"/>
</dbReference>
<feature type="chain" id="PRO_5034634963" description="Heme haloperoxidase family profile domain-containing protein" evidence="8">
    <location>
        <begin position="19"/>
        <end position="423"/>
    </location>
</feature>
<dbReference type="InterPro" id="IPR000028">
    <property type="entry name" value="Chloroperoxidase"/>
</dbReference>
<dbReference type="PANTHER" id="PTHR33577:SF1">
    <property type="entry name" value="HEME HALOPEROXIDASE FAMILY PROFILE DOMAIN-CONTAINING PROTEIN"/>
    <property type="match status" value="1"/>
</dbReference>
<keyword evidence="2" id="KW-0575">Peroxidase</keyword>
<dbReference type="AlphaFoldDB" id="A0A8H3HV70"/>
<comment type="similarity">
    <text evidence="7">Belongs to the chloroperoxidase family.</text>
</comment>
<dbReference type="Proteomes" id="UP000663827">
    <property type="component" value="Unassembled WGS sequence"/>
</dbReference>
<comment type="cofactor">
    <cofactor evidence="1">
        <name>heme b</name>
        <dbReference type="ChEBI" id="CHEBI:60344"/>
    </cofactor>
</comment>
<dbReference type="Pfam" id="PF01328">
    <property type="entry name" value="Peroxidase_2"/>
    <property type="match status" value="1"/>
</dbReference>
<feature type="signal peptide" evidence="8">
    <location>
        <begin position="1"/>
        <end position="18"/>
    </location>
</feature>
<accession>A0A8H3HV70</accession>
<evidence type="ECO:0000256" key="7">
    <source>
        <dbReference type="ARBA" id="ARBA00025795"/>
    </source>
</evidence>
<comment type="caution">
    <text evidence="10">The sequence shown here is derived from an EMBL/GenBank/DDBJ whole genome shotgun (WGS) entry which is preliminary data.</text>
</comment>
<keyword evidence="8" id="KW-0732">Signal</keyword>
<keyword evidence="5" id="KW-0560">Oxidoreductase</keyword>
<evidence type="ECO:0000313" key="10">
    <source>
        <dbReference type="EMBL" id="CAE7100345.1"/>
    </source>
</evidence>
<feature type="domain" description="Heme haloperoxidase family profile" evidence="9">
    <location>
        <begin position="65"/>
        <end position="312"/>
    </location>
</feature>
<name>A0A8H3HV70_9AGAM</name>
<evidence type="ECO:0000256" key="8">
    <source>
        <dbReference type="SAM" id="SignalP"/>
    </source>
</evidence>
<evidence type="ECO:0000256" key="1">
    <source>
        <dbReference type="ARBA" id="ARBA00001970"/>
    </source>
</evidence>
<evidence type="ECO:0000256" key="2">
    <source>
        <dbReference type="ARBA" id="ARBA00022559"/>
    </source>
</evidence>
<evidence type="ECO:0000256" key="3">
    <source>
        <dbReference type="ARBA" id="ARBA00022617"/>
    </source>
</evidence>
<organism evidence="10 11">
    <name type="scientific">Rhizoctonia solani</name>
    <dbReference type="NCBI Taxonomy" id="456999"/>
    <lineage>
        <taxon>Eukaryota</taxon>
        <taxon>Fungi</taxon>
        <taxon>Dikarya</taxon>
        <taxon>Basidiomycota</taxon>
        <taxon>Agaricomycotina</taxon>
        <taxon>Agaricomycetes</taxon>
        <taxon>Cantharellales</taxon>
        <taxon>Ceratobasidiaceae</taxon>
        <taxon>Rhizoctonia</taxon>
    </lineage>
</organism>
<gene>
    <name evidence="10" type="ORF">RDB_LOCUS40014</name>
</gene>
<reference evidence="10" key="1">
    <citation type="submission" date="2021-01" db="EMBL/GenBank/DDBJ databases">
        <authorList>
            <person name="Kaushik A."/>
        </authorList>
    </citation>
    <scope>NUCLEOTIDE SEQUENCE</scope>
    <source>
        <strain evidence="10">AG5</strain>
    </source>
</reference>
<proteinExistence type="inferred from homology"/>
<keyword evidence="3" id="KW-0349">Heme</keyword>
<evidence type="ECO:0000259" key="9">
    <source>
        <dbReference type="PROSITE" id="PS51405"/>
    </source>
</evidence>
<dbReference type="SUPFAM" id="SSF47571">
    <property type="entry name" value="Cloroperoxidase"/>
    <property type="match status" value="1"/>
</dbReference>
<keyword evidence="6" id="KW-0408">Iron</keyword>
<dbReference type="Gene3D" id="1.10.489.10">
    <property type="entry name" value="Chloroperoxidase-like"/>
    <property type="match status" value="1"/>
</dbReference>
<sequence length="423" mass="45135">MRLSPTTIVLTLATSVLAFPATTGAGRNEAAGCPFAANAANVKRQSDATPLVAFDAAKQKIDVTGEHAFKPPTASDKRGPCPGLNALANHGYLPHNGVTNLLEAAAVCNKVFGMGIDVSTVLSVIATVIDGNPLTTQWSIGGSPGGLVLPPLLSAPQGLSGSHNKYEGDSSPTRWDAYMNNGDASTMNLTYFKQLYDLLPEGNPSANFDREIIMENRVKRFNTSISENPNFFYGPFSGLIASPAAHIFITRLMSNHSTEAPDGVLNHETLKSFFGVSGNSANLTYQVGYERIPNNWYRRPVDYILPLFDLDLVYMGLKHPEFLSIGGNTGKVNSFAGVNLGNITGGIYNSVNLLQGNNLICFGLQAMQQAIPDILKGVVGDLTVALGLWTSKILPILSPLGCPTLKEYDGSVFRTYPGFGGAF</sequence>
<evidence type="ECO:0000256" key="5">
    <source>
        <dbReference type="ARBA" id="ARBA00023002"/>
    </source>
</evidence>
<keyword evidence="4" id="KW-0479">Metal-binding</keyword>
<evidence type="ECO:0000256" key="4">
    <source>
        <dbReference type="ARBA" id="ARBA00022723"/>
    </source>
</evidence>
<protein>
    <recommendedName>
        <fullName evidence="9">Heme haloperoxidase family profile domain-containing protein</fullName>
    </recommendedName>
</protein>
<dbReference type="PANTHER" id="PTHR33577">
    <property type="entry name" value="STERIGMATOCYSTIN BIOSYNTHESIS PEROXIDASE STCC-RELATED"/>
    <property type="match status" value="1"/>
</dbReference>
<dbReference type="InterPro" id="IPR036851">
    <property type="entry name" value="Chloroperoxidase-like_sf"/>
</dbReference>
<evidence type="ECO:0000313" key="11">
    <source>
        <dbReference type="Proteomes" id="UP000663827"/>
    </source>
</evidence>
<evidence type="ECO:0000256" key="6">
    <source>
        <dbReference type="ARBA" id="ARBA00023004"/>
    </source>
</evidence>